<dbReference type="Proteomes" id="UP000324585">
    <property type="component" value="Unassembled WGS sequence"/>
</dbReference>
<feature type="region of interest" description="Disordered" evidence="1">
    <location>
        <begin position="200"/>
        <end position="231"/>
    </location>
</feature>
<organism evidence="2 3">
    <name type="scientific">Porphyridium purpureum</name>
    <name type="common">Red alga</name>
    <name type="synonym">Porphyridium cruentum</name>
    <dbReference type="NCBI Taxonomy" id="35688"/>
    <lineage>
        <taxon>Eukaryota</taxon>
        <taxon>Rhodophyta</taxon>
        <taxon>Bangiophyceae</taxon>
        <taxon>Porphyridiales</taxon>
        <taxon>Porphyridiaceae</taxon>
        <taxon>Porphyridium</taxon>
    </lineage>
</organism>
<accession>A0A5J4YSG7</accession>
<dbReference type="EMBL" id="VRMN01000004">
    <property type="protein sequence ID" value="KAA8494441.1"/>
    <property type="molecule type" value="Genomic_DNA"/>
</dbReference>
<evidence type="ECO:0000313" key="2">
    <source>
        <dbReference type="EMBL" id="KAA8494441.1"/>
    </source>
</evidence>
<dbReference type="AlphaFoldDB" id="A0A5J4YSG7"/>
<dbReference type="Gene3D" id="6.10.280.120">
    <property type="entry name" value="Growth arrest and DNA-damage-inducible proteins-interacting protein 1"/>
    <property type="match status" value="1"/>
</dbReference>
<keyword evidence="3" id="KW-1185">Reference proteome</keyword>
<evidence type="ECO:0008006" key="4">
    <source>
        <dbReference type="Google" id="ProtNLM"/>
    </source>
</evidence>
<dbReference type="InterPro" id="IPR043035">
    <property type="entry name" value="Ribosomal_mL64_sf"/>
</dbReference>
<sequence>MGVGSVGPLDKAAALLASRIAAVGAEKASRVANASYVPRQAAWKVNGRVIPRKVTVNREEVEAAIARLPPEFKRTKLPSGKWLRAKWSKLKISRLRRKFERLGKEWPWHVPKKIVHYNVPLKGTIQERTREARLKLIEENMRKMPQWIAEYRAERAALPKKWKEGTPALAIRLRGGTLVEIDDAEKRKIKEQAAMLRTFVQSMREKETTASAPDSKSPKETESAPDKTAAH</sequence>
<evidence type="ECO:0000256" key="1">
    <source>
        <dbReference type="SAM" id="MobiDB-lite"/>
    </source>
</evidence>
<comment type="caution">
    <text evidence="2">The sequence shown here is derived from an EMBL/GenBank/DDBJ whole genome shotgun (WGS) entry which is preliminary data.</text>
</comment>
<proteinExistence type="predicted"/>
<feature type="compositionally biased region" description="Basic and acidic residues" evidence="1">
    <location>
        <begin position="216"/>
        <end position="231"/>
    </location>
</feature>
<name>A0A5J4YSG7_PORPP</name>
<protein>
    <recommendedName>
        <fullName evidence="4">MRPL25 domain-containing protein</fullName>
    </recommendedName>
</protein>
<evidence type="ECO:0000313" key="3">
    <source>
        <dbReference type="Proteomes" id="UP000324585"/>
    </source>
</evidence>
<dbReference type="OrthoDB" id="6247992at2759"/>
<gene>
    <name evidence="2" type="ORF">FVE85_2682</name>
</gene>
<reference evidence="3" key="1">
    <citation type="journal article" date="2019" name="Nat. Commun.">
        <title>Expansion of phycobilisome linker gene families in mesophilic red algae.</title>
        <authorList>
            <person name="Lee J."/>
            <person name="Kim D."/>
            <person name="Bhattacharya D."/>
            <person name="Yoon H.S."/>
        </authorList>
    </citation>
    <scope>NUCLEOTIDE SEQUENCE [LARGE SCALE GENOMIC DNA]</scope>
    <source>
        <strain evidence="3">CCMP 1328</strain>
    </source>
</reference>